<dbReference type="InterPro" id="IPR001895">
    <property type="entry name" value="RASGEF_cat_dom"/>
</dbReference>
<sequence length="390" mass="44550">MALTSESEAKGSFISWFYHNPLRKSLTPSQEWDKKTTEPEVNAVIAGSKSIRKLYKQTERSLANDYAQLLDFKLREAFQNIDRKDIANPAGFSDISRASRELKNFFECRKIFEKLIADDIAGHSERAAQISAYSRWVVIAKLLLKRHNYEGASLVLLRLSQIDMRLGINKELSPGTQKSLDSLNKLIFPHKNFKDMREYIRSHQTKNDLPPTFLLSKDMTFLNEALGNDRDLSSKNIPKSHPSYRNVVRKERMLNQLFSAKSTATTALSTHQEAMFKSFSERYQQQLLLSQEDNLPAQSRQRSRSANATLQKPATTTPSPVQAIVRERSKSMDERSLKKAKNEEAKEKQLDKDLASAKIPSSLSTLSFFWRPELCSPDVLIAMAPFIKPF</sequence>
<evidence type="ECO:0000256" key="1">
    <source>
        <dbReference type="SAM" id="MobiDB-lite"/>
    </source>
</evidence>
<dbReference type="Gene3D" id="1.10.840.10">
    <property type="entry name" value="Ras guanine-nucleotide exchange factors catalytic domain"/>
    <property type="match status" value="1"/>
</dbReference>
<dbReference type="InterPro" id="IPR023578">
    <property type="entry name" value="Ras_GEF_dom_sf"/>
</dbReference>
<evidence type="ECO:0000313" key="4">
    <source>
        <dbReference type="Proteomes" id="UP000054600"/>
    </source>
</evidence>
<proteinExistence type="predicted"/>
<dbReference type="Pfam" id="PF00617">
    <property type="entry name" value="RasGEF"/>
    <property type="match status" value="1"/>
</dbReference>
<reference evidence="3 4" key="1">
    <citation type="submission" date="2015-11" db="EMBL/GenBank/DDBJ databases">
        <title>Genomic analysis of 38 Legionella species identifies large and diverse effector repertoires.</title>
        <authorList>
            <person name="Burstein D."/>
            <person name="Amaro F."/>
            <person name="Zusman T."/>
            <person name="Lifshitz Z."/>
            <person name="Cohen O."/>
            <person name="Gilbert J.A."/>
            <person name="Pupko T."/>
            <person name="Shuman H.A."/>
            <person name="Segal G."/>
        </authorList>
    </citation>
    <scope>NUCLEOTIDE SEQUENCE [LARGE SCALE GENOMIC DNA]</scope>
    <source>
        <strain evidence="3 4">ATCC 49655</strain>
    </source>
</reference>
<feature type="domain" description="Ras-GEF" evidence="2">
    <location>
        <begin position="62"/>
        <end position="294"/>
    </location>
</feature>
<dbReference type="SUPFAM" id="SSF48366">
    <property type="entry name" value="Ras GEF"/>
    <property type="match status" value="1"/>
</dbReference>
<dbReference type="RefSeq" id="WP_018578003.1">
    <property type="nucleotide sequence ID" value="NZ_KB892415.1"/>
</dbReference>
<name>A0A0W0Z0E7_9GAMM</name>
<gene>
    <name evidence="3" type="ORF">Lsha_1051</name>
</gene>
<keyword evidence="4" id="KW-1185">Reference proteome</keyword>
<dbReference type="OrthoDB" id="5634217at2"/>
<dbReference type="eggNOG" id="ENOG5031H36">
    <property type="taxonomic scope" value="Bacteria"/>
</dbReference>
<evidence type="ECO:0000259" key="2">
    <source>
        <dbReference type="PROSITE" id="PS50009"/>
    </source>
</evidence>
<feature type="compositionally biased region" description="Basic and acidic residues" evidence="1">
    <location>
        <begin position="325"/>
        <end position="352"/>
    </location>
</feature>
<protein>
    <submittedName>
        <fullName evidence="3">RasGEF domain protein</fullName>
    </submittedName>
</protein>
<comment type="caution">
    <text evidence="3">The sequence shown here is derived from an EMBL/GenBank/DDBJ whole genome shotgun (WGS) entry which is preliminary data.</text>
</comment>
<feature type="compositionally biased region" description="Polar residues" evidence="1">
    <location>
        <begin position="293"/>
        <end position="320"/>
    </location>
</feature>
<feature type="region of interest" description="Disordered" evidence="1">
    <location>
        <begin position="293"/>
        <end position="352"/>
    </location>
</feature>
<dbReference type="GO" id="GO:0005085">
    <property type="term" value="F:guanyl-nucleotide exchange factor activity"/>
    <property type="evidence" value="ECO:0007669"/>
    <property type="project" value="InterPro"/>
</dbReference>
<accession>A0A0W0Z0E7</accession>
<dbReference type="AlphaFoldDB" id="A0A0W0Z0E7"/>
<evidence type="ECO:0000313" key="3">
    <source>
        <dbReference type="EMBL" id="KTD62351.1"/>
    </source>
</evidence>
<dbReference type="InterPro" id="IPR036964">
    <property type="entry name" value="RASGEF_cat_dom_sf"/>
</dbReference>
<dbReference type="GO" id="GO:0007264">
    <property type="term" value="P:small GTPase-mediated signal transduction"/>
    <property type="evidence" value="ECO:0007669"/>
    <property type="project" value="InterPro"/>
</dbReference>
<dbReference type="PROSITE" id="PS50009">
    <property type="entry name" value="RASGEF_CAT"/>
    <property type="match status" value="1"/>
</dbReference>
<dbReference type="PATRIC" id="fig|1122169.6.peg.1213"/>
<dbReference type="EMBL" id="LNYW01000033">
    <property type="protein sequence ID" value="KTD62351.1"/>
    <property type="molecule type" value="Genomic_DNA"/>
</dbReference>
<organism evidence="3 4">
    <name type="scientific">Legionella shakespearei DSM 23087</name>
    <dbReference type="NCBI Taxonomy" id="1122169"/>
    <lineage>
        <taxon>Bacteria</taxon>
        <taxon>Pseudomonadati</taxon>
        <taxon>Pseudomonadota</taxon>
        <taxon>Gammaproteobacteria</taxon>
        <taxon>Legionellales</taxon>
        <taxon>Legionellaceae</taxon>
        <taxon>Legionella</taxon>
    </lineage>
</organism>
<dbReference type="Proteomes" id="UP000054600">
    <property type="component" value="Unassembled WGS sequence"/>
</dbReference>